<dbReference type="AlphaFoldDB" id="A0A6D2KMC6"/>
<evidence type="ECO:0000256" key="1">
    <source>
        <dbReference type="SAM" id="MobiDB-lite"/>
    </source>
</evidence>
<name>A0A6D2KMC6_9BRAS</name>
<gene>
    <name evidence="2" type="ORF">MERR_LOCUS40282</name>
</gene>
<reference evidence="2" key="1">
    <citation type="submission" date="2020-01" db="EMBL/GenBank/DDBJ databases">
        <authorList>
            <person name="Mishra B."/>
        </authorList>
    </citation>
    <scope>NUCLEOTIDE SEQUENCE [LARGE SCALE GENOMIC DNA]</scope>
</reference>
<dbReference type="EMBL" id="CACVBM020001518">
    <property type="protein sequence ID" value="CAA7053047.1"/>
    <property type="molecule type" value="Genomic_DNA"/>
</dbReference>
<feature type="region of interest" description="Disordered" evidence="1">
    <location>
        <begin position="65"/>
        <end position="91"/>
    </location>
</feature>
<accession>A0A6D2KMC6</accession>
<comment type="caution">
    <text evidence="2">The sequence shown here is derived from an EMBL/GenBank/DDBJ whole genome shotgun (WGS) entry which is preliminary data.</text>
</comment>
<evidence type="ECO:0000313" key="2">
    <source>
        <dbReference type="EMBL" id="CAA7053047.1"/>
    </source>
</evidence>
<dbReference type="Proteomes" id="UP000467841">
    <property type="component" value="Unassembled WGS sequence"/>
</dbReference>
<keyword evidence="3" id="KW-1185">Reference proteome</keyword>
<sequence>MHPLQARPSRLGVVSIKTFDSPFVSVPCDILSIAPSDLRFLQENKIGHDFHASFVRFMWRQQETAHTPKMKQNSDESRDIRHHTLPVSLRY</sequence>
<evidence type="ECO:0000313" key="3">
    <source>
        <dbReference type="Proteomes" id="UP000467841"/>
    </source>
</evidence>
<protein>
    <submittedName>
        <fullName evidence="2">Uncharacterized protein</fullName>
    </submittedName>
</protein>
<organism evidence="2 3">
    <name type="scientific">Microthlaspi erraticum</name>
    <dbReference type="NCBI Taxonomy" id="1685480"/>
    <lineage>
        <taxon>Eukaryota</taxon>
        <taxon>Viridiplantae</taxon>
        <taxon>Streptophyta</taxon>
        <taxon>Embryophyta</taxon>
        <taxon>Tracheophyta</taxon>
        <taxon>Spermatophyta</taxon>
        <taxon>Magnoliopsida</taxon>
        <taxon>eudicotyledons</taxon>
        <taxon>Gunneridae</taxon>
        <taxon>Pentapetalae</taxon>
        <taxon>rosids</taxon>
        <taxon>malvids</taxon>
        <taxon>Brassicales</taxon>
        <taxon>Brassicaceae</taxon>
        <taxon>Coluteocarpeae</taxon>
        <taxon>Microthlaspi</taxon>
    </lineage>
</organism>
<proteinExistence type="predicted"/>